<organism evidence="1 2">
    <name type="scientific">Avena sativa</name>
    <name type="common">Oat</name>
    <dbReference type="NCBI Taxonomy" id="4498"/>
    <lineage>
        <taxon>Eukaryota</taxon>
        <taxon>Viridiplantae</taxon>
        <taxon>Streptophyta</taxon>
        <taxon>Embryophyta</taxon>
        <taxon>Tracheophyta</taxon>
        <taxon>Spermatophyta</taxon>
        <taxon>Magnoliopsida</taxon>
        <taxon>Liliopsida</taxon>
        <taxon>Poales</taxon>
        <taxon>Poaceae</taxon>
        <taxon>BOP clade</taxon>
        <taxon>Pooideae</taxon>
        <taxon>Poodae</taxon>
        <taxon>Poeae</taxon>
        <taxon>Poeae Chloroplast Group 1 (Aveneae type)</taxon>
        <taxon>Aveninae</taxon>
        <taxon>Avena</taxon>
    </lineage>
</organism>
<sequence length="324" mass="35648">MAADSSMRFHHQGITAAAYNNHHHHHMLSFQSSSSDISMSGGAGMGFATPRTMSGTSSSAGMYLSPNSNSNNGVFGNASVVGPSSRSSSGDGFRGGSTTASKYKFVTGSPSEWSDREQSILKEGLARYAREPNIMRYIKIAAMLPNRTIRDVALRCWWASGKDRRKKPDGFFTGKKIRDMKPMQDKMAASAPMANFHMAPANNLIPFSISMQSPNQQCQVPKEAATLDSVTQQLLEQNNQLLNQIASNIETFKAEENTGLFLWTNNNIRTILTRMSETPGIMGQMPPLPVFVHEDKLNTLLQVDRMVQSYGAAHPSHMKQEPRS</sequence>
<keyword evidence="2" id="KW-1185">Reference proteome</keyword>
<accession>A0ACD5YAD2</accession>
<dbReference type="EnsemblPlants" id="AVESA.00010b.r2.5DG0937610.1">
    <property type="protein sequence ID" value="AVESA.00010b.r2.5DG0937610.1.CDS"/>
    <property type="gene ID" value="AVESA.00010b.r2.5DG0937610"/>
</dbReference>
<protein>
    <submittedName>
        <fullName evidence="1">Uncharacterized protein</fullName>
    </submittedName>
</protein>
<dbReference type="Proteomes" id="UP001732700">
    <property type="component" value="Chromosome 5D"/>
</dbReference>
<evidence type="ECO:0000313" key="2">
    <source>
        <dbReference type="Proteomes" id="UP001732700"/>
    </source>
</evidence>
<reference evidence="1" key="1">
    <citation type="submission" date="2021-05" db="EMBL/GenBank/DDBJ databases">
        <authorList>
            <person name="Scholz U."/>
            <person name="Mascher M."/>
            <person name="Fiebig A."/>
        </authorList>
    </citation>
    <scope>NUCLEOTIDE SEQUENCE [LARGE SCALE GENOMIC DNA]</scope>
</reference>
<name>A0ACD5YAD2_AVESA</name>
<evidence type="ECO:0000313" key="1">
    <source>
        <dbReference type="EnsemblPlants" id="AVESA.00010b.r2.5DG0937610.1.CDS"/>
    </source>
</evidence>
<reference evidence="1" key="2">
    <citation type="submission" date="2025-09" db="UniProtKB">
        <authorList>
            <consortium name="EnsemblPlants"/>
        </authorList>
    </citation>
    <scope>IDENTIFICATION</scope>
</reference>
<proteinExistence type="predicted"/>